<dbReference type="AlphaFoldDB" id="A0A7G9TF51"/>
<proteinExistence type="predicted"/>
<reference evidence="1 2" key="1">
    <citation type="submission" date="2020-08" db="EMBL/GenBank/DDBJ databases">
        <title>Streptomycin Non-resistant strain, P. mexicana.</title>
        <authorList>
            <person name="Ganesh-Kumar S."/>
            <person name="Zhe T."/>
            <person name="Yu Z."/>
            <person name="Min Y."/>
        </authorList>
    </citation>
    <scope>NUCLEOTIDE SEQUENCE [LARGE SCALE GENOMIC DNA]</scope>
    <source>
        <strain evidence="1 2">GTZY2</strain>
    </source>
</reference>
<dbReference type="GeneID" id="81470248"/>
<gene>
    <name evidence="1" type="ORF">IAE60_04670</name>
</gene>
<sequence length="114" mass="12315">MAVRYYISLPDPARARGADPAFSFDAHGADEFAAQLQHALRTSSLFERWRARQDDPDDVDPGLGAVDPDAAVAGQQDDLSILLVARSSIPGHVLKHRLRLLAGGAWELRDVAAA</sequence>
<name>A0A7G9TF51_PSEMX</name>
<accession>A0A7G9TF51</accession>
<dbReference type="EMBL" id="CP060731">
    <property type="protein sequence ID" value="QNN78726.1"/>
    <property type="molecule type" value="Genomic_DNA"/>
</dbReference>
<dbReference type="RefSeq" id="WP_187574046.1">
    <property type="nucleotide sequence ID" value="NZ_CP060731.1"/>
</dbReference>
<evidence type="ECO:0000313" key="2">
    <source>
        <dbReference type="Proteomes" id="UP000515838"/>
    </source>
</evidence>
<organism evidence="1 2">
    <name type="scientific">Pseudoxanthomonas mexicana</name>
    <dbReference type="NCBI Taxonomy" id="128785"/>
    <lineage>
        <taxon>Bacteria</taxon>
        <taxon>Pseudomonadati</taxon>
        <taxon>Pseudomonadota</taxon>
        <taxon>Gammaproteobacteria</taxon>
        <taxon>Lysobacterales</taxon>
        <taxon>Lysobacteraceae</taxon>
        <taxon>Pseudoxanthomonas</taxon>
    </lineage>
</organism>
<dbReference type="Proteomes" id="UP000515838">
    <property type="component" value="Chromosome"/>
</dbReference>
<evidence type="ECO:0000313" key="1">
    <source>
        <dbReference type="EMBL" id="QNN78726.1"/>
    </source>
</evidence>
<protein>
    <submittedName>
        <fullName evidence="1">Uncharacterized protein</fullName>
    </submittedName>
</protein>